<evidence type="ECO:0000313" key="2">
    <source>
        <dbReference type="Proteomes" id="UP000319728"/>
    </source>
</evidence>
<proteinExistence type="predicted"/>
<dbReference type="RefSeq" id="WP_145821066.1">
    <property type="nucleotide sequence ID" value="NZ_AP023438.1"/>
</dbReference>
<dbReference type="Proteomes" id="UP000319728">
    <property type="component" value="Unassembled WGS sequence"/>
</dbReference>
<organism evidence="1 2">
    <name type="scientific">Micromonospora sagamiensis</name>
    <dbReference type="NCBI Taxonomy" id="47875"/>
    <lineage>
        <taxon>Bacteria</taxon>
        <taxon>Bacillati</taxon>
        <taxon>Actinomycetota</taxon>
        <taxon>Actinomycetes</taxon>
        <taxon>Micromonosporales</taxon>
        <taxon>Micromonosporaceae</taxon>
        <taxon>Micromonospora</taxon>
    </lineage>
</organism>
<dbReference type="EMBL" id="VLLP01000001">
    <property type="protein sequence ID" value="TWJ31938.1"/>
    <property type="molecule type" value="Genomic_DNA"/>
</dbReference>
<dbReference type="AlphaFoldDB" id="A0A562WNV9"/>
<keyword evidence="2" id="KW-1185">Reference proteome</keyword>
<sequence>MSEQLPPRRPPVVGFAAGLLVTMATAGVAYAVAALVTLDGTVARLRSATTDVPDQGAVDGVVTLVRTTAVLTAVLAVAVGALLVALAVGLLAGRAGVRMATWVVCGLGLLAGGGALALLAGQRLAPFRLDADEGTTAQLLTALTDAYPDGWIPLNAGLSIGQVLGYLVVAVLLALPSVNAHHRRRPASRPAPREFPGRPVPSR</sequence>
<comment type="caution">
    <text evidence="1">The sequence shown here is derived from an EMBL/GenBank/DDBJ whole genome shotgun (WGS) entry which is preliminary data.</text>
</comment>
<name>A0A562WNV9_9ACTN</name>
<gene>
    <name evidence="1" type="ORF">JD81_05504</name>
</gene>
<protein>
    <submittedName>
        <fullName evidence="1">Uncharacterized protein</fullName>
    </submittedName>
</protein>
<reference evidence="1 2" key="1">
    <citation type="submission" date="2019-07" db="EMBL/GenBank/DDBJ databases">
        <title>R&amp;d 2014.</title>
        <authorList>
            <person name="Klenk H.-P."/>
        </authorList>
    </citation>
    <scope>NUCLEOTIDE SEQUENCE [LARGE SCALE GENOMIC DNA]</scope>
    <source>
        <strain evidence="1 2">DSM 43912</strain>
    </source>
</reference>
<accession>A0A562WNV9</accession>
<evidence type="ECO:0000313" key="1">
    <source>
        <dbReference type="EMBL" id="TWJ31938.1"/>
    </source>
</evidence>